<accession>A0A315Z2M2</accession>
<evidence type="ECO:0000313" key="1">
    <source>
        <dbReference type="EMBL" id="PWJ36036.1"/>
    </source>
</evidence>
<dbReference type="Pfam" id="PF20125">
    <property type="entry name" value="DUF6515"/>
    <property type="match status" value="1"/>
</dbReference>
<evidence type="ECO:0000313" key="2">
    <source>
        <dbReference type="Proteomes" id="UP000245535"/>
    </source>
</evidence>
<protein>
    <submittedName>
        <fullName evidence="1">Uncharacterized protein</fullName>
    </submittedName>
</protein>
<dbReference type="RefSeq" id="WP_109622399.1">
    <property type="nucleotide sequence ID" value="NZ_QGDO01000009.1"/>
</dbReference>
<dbReference type="AlphaFoldDB" id="A0A315Z2M2"/>
<dbReference type="OrthoDB" id="952191at2"/>
<organism evidence="1 2">
    <name type="scientific">Sediminitomix flava</name>
    <dbReference type="NCBI Taxonomy" id="379075"/>
    <lineage>
        <taxon>Bacteria</taxon>
        <taxon>Pseudomonadati</taxon>
        <taxon>Bacteroidota</taxon>
        <taxon>Cytophagia</taxon>
        <taxon>Cytophagales</taxon>
        <taxon>Flammeovirgaceae</taxon>
        <taxon>Sediminitomix</taxon>
    </lineage>
</organism>
<name>A0A315Z2M2_SEDFL</name>
<dbReference type="InterPro" id="IPR045398">
    <property type="entry name" value="DUF6515"/>
</dbReference>
<comment type="caution">
    <text evidence="1">The sequence shown here is derived from an EMBL/GenBank/DDBJ whole genome shotgun (WGS) entry which is preliminary data.</text>
</comment>
<proteinExistence type="predicted"/>
<dbReference type="EMBL" id="QGDO01000009">
    <property type="protein sequence ID" value="PWJ36036.1"/>
    <property type="molecule type" value="Genomic_DNA"/>
</dbReference>
<gene>
    <name evidence="1" type="ORF">BC781_10950</name>
</gene>
<sequence length="225" mass="26838">MKTQTHKLGAFFLVWCLLLYFSPKTEAQYYRSGIVITPRACTPYFGFNYGYNFGYNNFYGYNRPSYPYYDNSYYPYDNNYYTQRPPKKKKIKEISEYAQLYEWQGNSYYYDGEQYYRQIKKNRYELAEAPIGMKIYRLPIESQEVMVGEELYYQSGNTYYKPIDLGNETVYEIVSSPSGNIFDKLPEGAKAIIRNGENLYEYDGKYYKAVVRDNQVKYQQIRVAP</sequence>
<dbReference type="Proteomes" id="UP000245535">
    <property type="component" value="Unassembled WGS sequence"/>
</dbReference>
<reference evidence="1 2" key="1">
    <citation type="submission" date="2018-03" db="EMBL/GenBank/DDBJ databases">
        <title>Genomic Encyclopedia of Archaeal and Bacterial Type Strains, Phase II (KMG-II): from individual species to whole genera.</title>
        <authorList>
            <person name="Goeker M."/>
        </authorList>
    </citation>
    <scope>NUCLEOTIDE SEQUENCE [LARGE SCALE GENOMIC DNA]</scope>
    <source>
        <strain evidence="1 2">DSM 28229</strain>
    </source>
</reference>
<keyword evidence="2" id="KW-1185">Reference proteome</keyword>